<name>A0A0S1S3Q7_9CAUD</name>
<protein>
    <submittedName>
        <fullName evidence="1">Uncharacterized protein</fullName>
    </submittedName>
</protein>
<accession>A0A0S1S3Q7</accession>
<sequence length="86" mass="9697">MKTIRIRQHRGGLLESKQTEKEIPATKEAVLEYVVDSGMIMTMLPLGADDVVVVPYYEDGKDKIYMVKVFSMPFGFIETVGNLTLN</sequence>
<organism evidence="1 2">
    <name type="scientific">Klebsiella phage vB_KpnM_KB57</name>
    <dbReference type="NCBI Taxonomy" id="1719140"/>
    <lineage>
        <taxon>Viruses</taxon>
        <taxon>Duplodnaviria</taxon>
        <taxon>Heunggongvirae</taxon>
        <taxon>Uroviricota</taxon>
        <taxon>Caudoviricetes</taxon>
        <taxon>Vequintavirinae</taxon>
        <taxon>Mydovirus</taxon>
        <taxon>Mydovirus KB57</taxon>
    </lineage>
</organism>
<gene>
    <name evidence="1" type="ORF">KB57_215</name>
</gene>
<proteinExistence type="predicted"/>
<evidence type="ECO:0000313" key="1">
    <source>
        <dbReference type="EMBL" id="ALM02602.1"/>
    </source>
</evidence>
<dbReference type="GeneID" id="26523181"/>
<dbReference type="KEGG" id="vg:26523181"/>
<dbReference type="RefSeq" id="YP_009187828.1">
    <property type="nucleotide sequence ID" value="NC_028659.1"/>
</dbReference>
<evidence type="ECO:0000313" key="2">
    <source>
        <dbReference type="Proteomes" id="UP000203990"/>
    </source>
</evidence>
<dbReference type="Proteomes" id="UP000203990">
    <property type="component" value="Segment"/>
</dbReference>
<dbReference type="EMBL" id="KT934943">
    <property type="protein sequence ID" value="ALM02602.1"/>
    <property type="molecule type" value="Genomic_DNA"/>
</dbReference>
<reference evidence="1 2" key="1">
    <citation type="submission" date="2015-10" db="EMBL/GenBank/DDBJ databases">
        <title>Complete genome sequence of Klebsiella pneumoniae bacteriophage vB_KpnM_KB57.</title>
        <authorList>
            <person name="Volozhantsev N.V."/>
            <person name="Popova A.V."/>
            <person name="Krasilnikova V.M."/>
            <person name="Bogun A.G."/>
        </authorList>
    </citation>
    <scope>NUCLEOTIDE SEQUENCE [LARGE SCALE GENOMIC DNA]</scope>
</reference>
<keyword evidence="2" id="KW-1185">Reference proteome</keyword>